<dbReference type="Gene3D" id="1.20.1250.20">
    <property type="entry name" value="MFS general substrate transporter like domains"/>
    <property type="match status" value="2"/>
</dbReference>
<dbReference type="OrthoDB" id="9810492at2"/>
<feature type="transmembrane region" description="Helical" evidence="7">
    <location>
        <begin position="146"/>
        <end position="164"/>
    </location>
</feature>
<protein>
    <submittedName>
        <fullName evidence="9">MFS transporter</fullName>
    </submittedName>
</protein>
<dbReference type="Pfam" id="PF07690">
    <property type="entry name" value="MFS_1"/>
    <property type="match status" value="2"/>
</dbReference>
<evidence type="ECO:0000256" key="7">
    <source>
        <dbReference type="SAM" id="Phobius"/>
    </source>
</evidence>
<feature type="transmembrane region" description="Helical" evidence="7">
    <location>
        <begin position="376"/>
        <end position="394"/>
    </location>
</feature>
<dbReference type="PANTHER" id="PTHR23517:SF3">
    <property type="entry name" value="INTEGRAL MEMBRANE TRANSPORT PROTEIN"/>
    <property type="match status" value="1"/>
</dbReference>
<dbReference type="PROSITE" id="PS50850">
    <property type="entry name" value="MFS"/>
    <property type="match status" value="1"/>
</dbReference>
<dbReference type="PANTHER" id="PTHR23517">
    <property type="entry name" value="RESISTANCE PROTEIN MDTM, PUTATIVE-RELATED-RELATED"/>
    <property type="match status" value="1"/>
</dbReference>
<feature type="transmembrane region" description="Helical" evidence="7">
    <location>
        <begin position="82"/>
        <end position="100"/>
    </location>
</feature>
<dbReference type="RefSeq" id="WP_147202973.1">
    <property type="nucleotide sequence ID" value="NZ_BJYT01000004.1"/>
</dbReference>
<organism evidence="9 10">
    <name type="scientific">Segetibacter aerophilus</name>
    <dbReference type="NCBI Taxonomy" id="670293"/>
    <lineage>
        <taxon>Bacteria</taxon>
        <taxon>Pseudomonadati</taxon>
        <taxon>Bacteroidota</taxon>
        <taxon>Chitinophagia</taxon>
        <taxon>Chitinophagales</taxon>
        <taxon>Chitinophagaceae</taxon>
        <taxon>Segetibacter</taxon>
    </lineage>
</organism>
<dbReference type="Proteomes" id="UP000321513">
    <property type="component" value="Unassembled WGS sequence"/>
</dbReference>
<evidence type="ECO:0000256" key="4">
    <source>
        <dbReference type="ARBA" id="ARBA00022692"/>
    </source>
</evidence>
<keyword evidence="2" id="KW-0813">Transport</keyword>
<gene>
    <name evidence="9" type="ORF">SAE01_14100</name>
</gene>
<evidence type="ECO:0000256" key="6">
    <source>
        <dbReference type="ARBA" id="ARBA00023136"/>
    </source>
</evidence>
<sequence>MEHVKVGIRNNLQQFTLLVIITAFIGGMVGMERSLIPQLAEKIFHLASKTAMFSFIVAFGATKAITNYYTGFFANNYGRKNLLVTGWLFALPIPWILMYAPTWNWIIAANILLGLNQGLAWSSTVVMKIDLAEEKNRGLAMGLNEFAGYFAVGLITFLVAYLAAEYGLRPYPFFVGVVFSIAGLLCSIFFIKDTRSQMTLAASATDTSGELKNVFWGTTLLNKNLSAVTQAGLVNNMNDGMMWGLYPLLLHAKGFSVAQVGLVTAIYPACWGIGQLFSGRLGDFVPKKRFLFIGMFLQGLTLLVLSTASALQFFIVLSVVLGLGKATVYPIFAAAIAENSHPQQRAQSIGIFRFWRDLGYALGAVLTGVLADQFSLQVAIIIVGCITLLSAFIIKIRMQLLKA</sequence>
<feature type="transmembrane region" description="Helical" evidence="7">
    <location>
        <begin position="314"/>
        <end position="337"/>
    </location>
</feature>
<evidence type="ECO:0000256" key="3">
    <source>
        <dbReference type="ARBA" id="ARBA00022475"/>
    </source>
</evidence>
<reference evidence="9 10" key="1">
    <citation type="submission" date="2019-07" db="EMBL/GenBank/DDBJ databases">
        <title>Whole genome shotgun sequence of Segetibacter aerophilus NBRC 106135.</title>
        <authorList>
            <person name="Hosoyama A."/>
            <person name="Uohara A."/>
            <person name="Ohji S."/>
            <person name="Ichikawa N."/>
        </authorList>
    </citation>
    <scope>NUCLEOTIDE SEQUENCE [LARGE SCALE GENOMIC DNA]</scope>
    <source>
        <strain evidence="9 10">NBRC 106135</strain>
    </source>
</reference>
<dbReference type="GO" id="GO:0005886">
    <property type="term" value="C:plasma membrane"/>
    <property type="evidence" value="ECO:0007669"/>
    <property type="project" value="UniProtKB-SubCell"/>
</dbReference>
<dbReference type="CDD" id="cd17325">
    <property type="entry name" value="MFS_MdtG_SLC18_like"/>
    <property type="match status" value="1"/>
</dbReference>
<evidence type="ECO:0000256" key="2">
    <source>
        <dbReference type="ARBA" id="ARBA00022448"/>
    </source>
</evidence>
<keyword evidence="5 7" id="KW-1133">Transmembrane helix</keyword>
<dbReference type="AlphaFoldDB" id="A0A512BAC2"/>
<dbReference type="EMBL" id="BJYT01000004">
    <property type="protein sequence ID" value="GEO08914.1"/>
    <property type="molecule type" value="Genomic_DNA"/>
</dbReference>
<dbReference type="InterPro" id="IPR050171">
    <property type="entry name" value="MFS_Transporters"/>
</dbReference>
<accession>A0A512BAC2</accession>
<name>A0A512BAC2_9BACT</name>
<feature type="transmembrane region" description="Helical" evidence="7">
    <location>
        <begin position="12"/>
        <end position="31"/>
    </location>
</feature>
<evidence type="ECO:0000259" key="8">
    <source>
        <dbReference type="PROSITE" id="PS50850"/>
    </source>
</evidence>
<evidence type="ECO:0000256" key="5">
    <source>
        <dbReference type="ARBA" id="ARBA00022989"/>
    </source>
</evidence>
<dbReference type="GO" id="GO:0022857">
    <property type="term" value="F:transmembrane transporter activity"/>
    <property type="evidence" value="ECO:0007669"/>
    <property type="project" value="InterPro"/>
</dbReference>
<feature type="transmembrane region" description="Helical" evidence="7">
    <location>
        <begin position="51"/>
        <end position="70"/>
    </location>
</feature>
<comment type="subcellular location">
    <subcellularLocation>
        <location evidence="1">Cell membrane</location>
        <topology evidence="1">Multi-pass membrane protein</topology>
    </subcellularLocation>
</comment>
<feature type="transmembrane region" description="Helical" evidence="7">
    <location>
        <begin position="290"/>
        <end position="308"/>
    </location>
</feature>
<evidence type="ECO:0000313" key="10">
    <source>
        <dbReference type="Proteomes" id="UP000321513"/>
    </source>
</evidence>
<dbReference type="InterPro" id="IPR020846">
    <property type="entry name" value="MFS_dom"/>
</dbReference>
<keyword evidence="3" id="KW-1003">Cell membrane</keyword>
<comment type="caution">
    <text evidence="9">The sequence shown here is derived from an EMBL/GenBank/DDBJ whole genome shotgun (WGS) entry which is preliminary data.</text>
</comment>
<feature type="transmembrane region" description="Helical" evidence="7">
    <location>
        <begin position="349"/>
        <end position="370"/>
    </location>
</feature>
<evidence type="ECO:0000313" key="9">
    <source>
        <dbReference type="EMBL" id="GEO08914.1"/>
    </source>
</evidence>
<dbReference type="SUPFAM" id="SSF103473">
    <property type="entry name" value="MFS general substrate transporter"/>
    <property type="match status" value="1"/>
</dbReference>
<dbReference type="InterPro" id="IPR036259">
    <property type="entry name" value="MFS_trans_sf"/>
</dbReference>
<keyword evidence="6 7" id="KW-0472">Membrane</keyword>
<feature type="domain" description="Major facilitator superfamily (MFS) profile" evidence="8">
    <location>
        <begin position="11"/>
        <end position="402"/>
    </location>
</feature>
<feature type="transmembrane region" description="Helical" evidence="7">
    <location>
        <begin position="170"/>
        <end position="191"/>
    </location>
</feature>
<dbReference type="InterPro" id="IPR011701">
    <property type="entry name" value="MFS"/>
</dbReference>
<keyword evidence="10" id="KW-1185">Reference proteome</keyword>
<proteinExistence type="predicted"/>
<evidence type="ECO:0000256" key="1">
    <source>
        <dbReference type="ARBA" id="ARBA00004651"/>
    </source>
</evidence>
<keyword evidence="4 7" id="KW-0812">Transmembrane</keyword>